<dbReference type="GO" id="GO:0019843">
    <property type="term" value="F:rRNA binding"/>
    <property type="evidence" value="ECO:0007669"/>
    <property type="project" value="InterPro"/>
</dbReference>
<gene>
    <name evidence="4" type="ORF">TREES_T100008865</name>
</gene>
<reference evidence="5" key="1">
    <citation type="submission" date="2012-07" db="EMBL/GenBank/DDBJ databases">
        <title>Genome of the Chinese tree shrew, a rising model animal genetically related to primates.</title>
        <authorList>
            <person name="Zhang G."/>
            <person name="Fan Y."/>
            <person name="Yao Y."/>
            <person name="Huang Z."/>
        </authorList>
    </citation>
    <scope>NUCLEOTIDE SEQUENCE [LARGE SCALE GENOMIC DNA]</scope>
</reference>
<name>L9L1J0_TUPCH</name>
<dbReference type="InterPro" id="IPR036789">
    <property type="entry name" value="Ribosomal_uL6-like_a/b-dom_sf"/>
</dbReference>
<evidence type="ECO:0000313" key="5">
    <source>
        <dbReference type="Proteomes" id="UP000011518"/>
    </source>
</evidence>
<evidence type="ECO:0000313" key="4">
    <source>
        <dbReference type="EMBL" id="ELW68614.1"/>
    </source>
</evidence>
<dbReference type="GO" id="GO:0022625">
    <property type="term" value="C:cytosolic large ribosomal subunit"/>
    <property type="evidence" value="ECO:0007669"/>
    <property type="project" value="TreeGrafter"/>
</dbReference>
<keyword evidence="2 4" id="KW-0689">Ribosomal protein</keyword>
<keyword evidence="3" id="KW-0687">Ribonucleoprotein</keyword>
<organism evidence="4 5">
    <name type="scientific">Tupaia chinensis</name>
    <name type="common">Chinese tree shrew</name>
    <name type="synonym">Tupaia belangeri chinensis</name>
    <dbReference type="NCBI Taxonomy" id="246437"/>
    <lineage>
        <taxon>Eukaryota</taxon>
        <taxon>Metazoa</taxon>
        <taxon>Chordata</taxon>
        <taxon>Craniata</taxon>
        <taxon>Vertebrata</taxon>
        <taxon>Euteleostomi</taxon>
        <taxon>Mammalia</taxon>
        <taxon>Eutheria</taxon>
        <taxon>Euarchontoglires</taxon>
        <taxon>Scandentia</taxon>
        <taxon>Tupaiidae</taxon>
        <taxon>Tupaia</taxon>
    </lineage>
</organism>
<dbReference type="PANTHER" id="PTHR11655">
    <property type="entry name" value="60S/50S RIBOSOMAL PROTEIN L6/L9"/>
    <property type="match status" value="1"/>
</dbReference>
<evidence type="ECO:0000256" key="1">
    <source>
        <dbReference type="ARBA" id="ARBA00009356"/>
    </source>
</evidence>
<dbReference type="SUPFAM" id="SSF56053">
    <property type="entry name" value="Ribosomal protein L6"/>
    <property type="match status" value="1"/>
</dbReference>
<proteinExistence type="inferred from homology"/>
<dbReference type="Proteomes" id="UP000011518">
    <property type="component" value="Unassembled WGS sequence"/>
</dbReference>
<keyword evidence="5" id="KW-1185">Reference proteome</keyword>
<evidence type="ECO:0000256" key="2">
    <source>
        <dbReference type="ARBA" id="ARBA00022980"/>
    </source>
</evidence>
<dbReference type="InParanoid" id="L9L1J0"/>
<dbReference type="STRING" id="246437.L9L1J0"/>
<dbReference type="GO" id="GO:0002181">
    <property type="term" value="P:cytoplasmic translation"/>
    <property type="evidence" value="ECO:0007669"/>
    <property type="project" value="TreeGrafter"/>
</dbReference>
<dbReference type="PANTHER" id="PTHR11655:SF46">
    <property type="entry name" value="LARGE RIBOSOMAL SUBUNIT PROTEIN UL6"/>
    <property type="match status" value="1"/>
</dbReference>
<dbReference type="Gene3D" id="3.90.930.12">
    <property type="entry name" value="Ribosomal protein L6, alpha-beta domain"/>
    <property type="match status" value="2"/>
</dbReference>
<evidence type="ECO:0000256" key="3">
    <source>
        <dbReference type="ARBA" id="ARBA00023274"/>
    </source>
</evidence>
<protein>
    <submittedName>
        <fullName evidence="4">60S ribosomal protein L9</fullName>
    </submittedName>
</protein>
<comment type="similarity">
    <text evidence="1">Belongs to the universal ribosomal protein uL6 family.</text>
</comment>
<dbReference type="EMBL" id="KB320563">
    <property type="protein sequence ID" value="ELW68614.1"/>
    <property type="molecule type" value="Genomic_DNA"/>
</dbReference>
<sequence length="124" mass="13954">MKTILSGQTLHIPEDVHITLKGRSYCRGPQRNPAEGLQSYQCRAQSPWKERRGCGLTNGGETKDLATVHTVCSQGQNTTKGVTLGFRYEMSSVYAHFLINIQENGSLIEIRNVLGEKYIQRVRM</sequence>
<dbReference type="AlphaFoldDB" id="L9L1J0"/>
<reference evidence="5" key="2">
    <citation type="journal article" date="2013" name="Nat. Commun.">
        <title>Genome of the Chinese tree shrew.</title>
        <authorList>
            <person name="Fan Y."/>
            <person name="Huang Z.Y."/>
            <person name="Cao C.C."/>
            <person name="Chen C.S."/>
            <person name="Chen Y.X."/>
            <person name="Fan D.D."/>
            <person name="He J."/>
            <person name="Hou H.L."/>
            <person name="Hu L."/>
            <person name="Hu X.T."/>
            <person name="Jiang X.T."/>
            <person name="Lai R."/>
            <person name="Lang Y.S."/>
            <person name="Liang B."/>
            <person name="Liao S.G."/>
            <person name="Mu D."/>
            <person name="Ma Y.Y."/>
            <person name="Niu Y.Y."/>
            <person name="Sun X.Q."/>
            <person name="Xia J.Q."/>
            <person name="Xiao J."/>
            <person name="Xiong Z.Q."/>
            <person name="Xu L."/>
            <person name="Yang L."/>
            <person name="Zhang Y."/>
            <person name="Zhao W."/>
            <person name="Zhao X.D."/>
            <person name="Zheng Y.T."/>
            <person name="Zhou J.M."/>
            <person name="Zhu Y.B."/>
            <person name="Zhang G.J."/>
            <person name="Wang J."/>
            <person name="Yao Y.G."/>
        </authorList>
    </citation>
    <scope>NUCLEOTIDE SEQUENCE [LARGE SCALE GENOMIC DNA]</scope>
</reference>
<dbReference type="InterPro" id="IPR000702">
    <property type="entry name" value="Ribosomal_uL6-like"/>
</dbReference>
<accession>L9L1J0</accession>
<dbReference type="GO" id="GO:0003735">
    <property type="term" value="F:structural constituent of ribosome"/>
    <property type="evidence" value="ECO:0007669"/>
    <property type="project" value="InterPro"/>
</dbReference>